<dbReference type="Proteomes" id="UP001607302">
    <property type="component" value="Unassembled WGS sequence"/>
</dbReference>
<comment type="caution">
    <text evidence="1">The sequence shown here is derived from an EMBL/GenBank/DDBJ whole genome shotgun (WGS) entry which is preliminary data.</text>
</comment>
<keyword evidence="2" id="KW-1185">Reference proteome</keyword>
<sequence length="115" mass="13776">MFPSELIVLCLLIIRRRLLFDDREQIFTRRHLTIRFILIVASSLKNENWAYASRCELAKKKTTSSKVVNKRTKHDTRNCVQLIYNTYFYSEYIQGIKLDLTTRNVIKDFIDKQRS</sequence>
<evidence type="ECO:0000313" key="1">
    <source>
        <dbReference type="EMBL" id="KAL2726844.1"/>
    </source>
</evidence>
<organism evidence="1 2">
    <name type="scientific">Vespula squamosa</name>
    <name type="common">Southern yellow jacket</name>
    <name type="synonym">Wasp</name>
    <dbReference type="NCBI Taxonomy" id="30214"/>
    <lineage>
        <taxon>Eukaryota</taxon>
        <taxon>Metazoa</taxon>
        <taxon>Ecdysozoa</taxon>
        <taxon>Arthropoda</taxon>
        <taxon>Hexapoda</taxon>
        <taxon>Insecta</taxon>
        <taxon>Pterygota</taxon>
        <taxon>Neoptera</taxon>
        <taxon>Endopterygota</taxon>
        <taxon>Hymenoptera</taxon>
        <taxon>Apocrita</taxon>
        <taxon>Aculeata</taxon>
        <taxon>Vespoidea</taxon>
        <taxon>Vespidae</taxon>
        <taxon>Vespinae</taxon>
        <taxon>Vespula</taxon>
    </lineage>
</organism>
<accession>A0ABD2B299</accession>
<gene>
    <name evidence="1" type="ORF">V1478_007122</name>
</gene>
<evidence type="ECO:0000313" key="2">
    <source>
        <dbReference type="Proteomes" id="UP001607302"/>
    </source>
</evidence>
<dbReference type="EMBL" id="JAUDFV010000133">
    <property type="protein sequence ID" value="KAL2726844.1"/>
    <property type="molecule type" value="Genomic_DNA"/>
</dbReference>
<name>A0ABD2B299_VESSQ</name>
<proteinExistence type="predicted"/>
<dbReference type="AlphaFoldDB" id="A0ABD2B299"/>
<protein>
    <submittedName>
        <fullName evidence="1">Uncharacterized protein</fullName>
    </submittedName>
</protein>
<reference evidence="1 2" key="1">
    <citation type="journal article" date="2024" name="Ann. Entomol. Soc. Am.">
        <title>Genomic analyses of the southern and eastern yellowjacket wasps (Hymenoptera: Vespidae) reveal evolutionary signatures of social life.</title>
        <authorList>
            <person name="Catto M.A."/>
            <person name="Caine P.B."/>
            <person name="Orr S.E."/>
            <person name="Hunt B.G."/>
            <person name="Goodisman M.A.D."/>
        </authorList>
    </citation>
    <scope>NUCLEOTIDE SEQUENCE [LARGE SCALE GENOMIC DNA]</scope>
    <source>
        <strain evidence="1">233</strain>
        <tissue evidence="1">Head and thorax</tissue>
    </source>
</reference>